<sequence>MKQNKNYVLYNFDGDWMSKKSVYLLNSKIERTYKQYIKVKIKNGINDLYKYDITHIQQYYKSNDLYGKISFYLSDIIQKNNKIIKFYKLKFIKLDLLKLQIKLQKNKLVYTEYIYYIHNNLRVSISLLKVQKKYISIAFTSYIKLFNQLEK</sequence>
<dbReference type="Gene3D" id="2.40.128.20">
    <property type="match status" value="1"/>
</dbReference>
<dbReference type="InterPro" id="IPR012674">
    <property type="entry name" value="Calycin"/>
</dbReference>
<name>A0A4D6WXV9_9FLOR</name>
<keyword evidence="1" id="KW-0934">Plastid</keyword>
<protein>
    <submittedName>
        <fullName evidence="1">Uncharacterized protein</fullName>
    </submittedName>
</protein>
<organism evidence="1">
    <name type="scientific">Dictyurus purpurascens</name>
    <dbReference type="NCBI Taxonomy" id="189649"/>
    <lineage>
        <taxon>Eukaryota</taxon>
        <taxon>Rhodophyta</taxon>
        <taxon>Florideophyceae</taxon>
        <taxon>Rhodymeniophycidae</taxon>
        <taxon>Ceramiales</taxon>
        <taxon>Dasyaceae</taxon>
        <taxon>Dictyurus</taxon>
    </lineage>
</organism>
<evidence type="ECO:0000313" key="1">
    <source>
        <dbReference type="EMBL" id="QCI06405.1"/>
    </source>
</evidence>
<geneLocation type="plastid" evidence="1"/>
<dbReference type="AlphaFoldDB" id="A0A4D6WXV9"/>
<gene>
    <name evidence="1" type="primary">ycf58</name>
</gene>
<proteinExistence type="predicted"/>
<reference evidence="1" key="1">
    <citation type="journal article" date="2019" name="Mol. Phylogenet. Evol.">
        <title>Morphological evolution and classification of the red algal order Ceramiales inferred using plastid phylogenomics.</title>
        <authorList>
            <person name="Diaz-Tapia P."/>
            <person name="Pasella M.M."/>
            <person name="Verbruggen H."/>
            <person name="Maggs C.A."/>
        </authorList>
    </citation>
    <scope>NUCLEOTIDE SEQUENCE</scope>
    <source>
        <strain evidence="1">TZ0704</strain>
    </source>
</reference>
<reference evidence="1" key="2">
    <citation type="submission" date="2019-04" db="EMBL/GenBank/DDBJ databases">
        <authorList>
            <person name="Pasella M."/>
        </authorList>
    </citation>
    <scope>NUCLEOTIDE SEQUENCE</scope>
    <source>
        <strain evidence="1">TZ0704</strain>
    </source>
</reference>
<dbReference type="EMBL" id="MK814652">
    <property type="protein sequence ID" value="QCI06405.1"/>
    <property type="molecule type" value="Genomic_DNA"/>
</dbReference>
<accession>A0A4D6WXV9</accession>